<dbReference type="SUPFAM" id="SSF47473">
    <property type="entry name" value="EF-hand"/>
    <property type="match status" value="1"/>
</dbReference>
<name>A0A1R7QFU7_ACIJO</name>
<dbReference type="Proteomes" id="UP000196240">
    <property type="component" value="Unassembled WGS sequence"/>
</dbReference>
<evidence type="ECO:0000313" key="3">
    <source>
        <dbReference type="Proteomes" id="UP000196240"/>
    </source>
</evidence>
<keyword evidence="1" id="KW-0732">Signal</keyword>
<accession>A0A1R7QFU7</accession>
<reference evidence="2 3" key="1">
    <citation type="submission" date="2017-02" db="EMBL/GenBank/DDBJ databases">
        <authorList>
            <person name="Peterson S.W."/>
        </authorList>
    </citation>
    <scope>NUCLEOTIDE SEQUENCE [LARGE SCALE GENOMIC DNA]</scope>
    <source>
        <strain evidence="2">C6</strain>
    </source>
</reference>
<proteinExistence type="predicted"/>
<gene>
    <name evidence="2" type="ORF">ACNJC6_02801</name>
</gene>
<sequence precursor="true">MKIMTTLATGIVMLSASASILAADKTAQTDVYQQAYAIHSLYHPENKQPSAALVTQQYTQDYAALFVNTKKVTAEQFAQFEQARLDPVLKQRREMSLKQAHVRYGILDKSKDQKLTLKEFQASGEKTFDGFDQNQDGLINAEDAKLAGANTGTHDGFRAKLPISMPMPSNVNEFIAQYGQGKNYVTLGDYLTARDKQYFETDTNQDLIVTEQEYVDEFMQRFDRNLATGTTQMQEIAGQQFKAIAKGKTTIQANDIKQYAKKVGQASAQ</sequence>
<dbReference type="InterPro" id="IPR011992">
    <property type="entry name" value="EF-hand-dom_pair"/>
</dbReference>
<feature type="chain" id="PRO_5013226963" description="EF-hand domain-containing protein" evidence="1">
    <location>
        <begin position="23"/>
        <end position="269"/>
    </location>
</feature>
<evidence type="ECO:0000256" key="1">
    <source>
        <dbReference type="SAM" id="SignalP"/>
    </source>
</evidence>
<protein>
    <recommendedName>
        <fullName evidence="4">EF-hand domain-containing protein</fullName>
    </recommendedName>
</protein>
<dbReference type="AlphaFoldDB" id="A0A1R7QFU7"/>
<evidence type="ECO:0008006" key="4">
    <source>
        <dbReference type="Google" id="ProtNLM"/>
    </source>
</evidence>
<feature type="signal peptide" evidence="1">
    <location>
        <begin position="1"/>
        <end position="22"/>
    </location>
</feature>
<evidence type="ECO:0000313" key="2">
    <source>
        <dbReference type="EMBL" id="SJX23145.1"/>
    </source>
</evidence>
<dbReference type="EMBL" id="FUUY01000010">
    <property type="protein sequence ID" value="SJX23145.1"/>
    <property type="molecule type" value="Genomic_DNA"/>
</dbReference>
<dbReference type="RefSeq" id="WP_087014088.1">
    <property type="nucleotide sequence ID" value="NZ_FUUY01000010.1"/>
</dbReference>
<dbReference type="Gene3D" id="1.10.238.10">
    <property type="entry name" value="EF-hand"/>
    <property type="match status" value="1"/>
</dbReference>
<organism evidence="2 3">
    <name type="scientific">Acinetobacter johnsonii</name>
    <dbReference type="NCBI Taxonomy" id="40214"/>
    <lineage>
        <taxon>Bacteria</taxon>
        <taxon>Pseudomonadati</taxon>
        <taxon>Pseudomonadota</taxon>
        <taxon>Gammaproteobacteria</taxon>
        <taxon>Moraxellales</taxon>
        <taxon>Moraxellaceae</taxon>
        <taxon>Acinetobacter</taxon>
    </lineage>
</organism>